<feature type="compositionally biased region" description="Basic and acidic residues" evidence="1">
    <location>
        <begin position="109"/>
        <end position="125"/>
    </location>
</feature>
<proteinExistence type="predicted"/>
<feature type="compositionally biased region" description="Basic and acidic residues" evidence="1">
    <location>
        <begin position="77"/>
        <end position="99"/>
    </location>
</feature>
<evidence type="ECO:0000313" key="2">
    <source>
        <dbReference type="EMBL" id="GMH53139.1"/>
    </source>
</evidence>
<protein>
    <submittedName>
        <fullName evidence="2">Uncharacterized protein</fullName>
    </submittedName>
</protein>
<gene>
    <name evidence="2" type="ORF">TrST_g1688</name>
</gene>
<comment type="caution">
    <text evidence="2">The sequence shown here is derived from an EMBL/GenBank/DDBJ whole genome shotgun (WGS) entry which is preliminary data.</text>
</comment>
<evidence type="ECO:0000256" key="1">
    <source>
        <dbReference type="SAM" id="MobiDB-lite"/>
    </source>
</evidence>
<sequence length="176" mass="18828">MATSVSSKVHILVLGGDVGFSKQEAAKKHGCAMINEAQLLEVLEGGKLFSDFIGVVNFETMDLHLNSSKTLHGGGKKTPDQSFRDKTKKKDEGGEDIKPKAKAKKKPQAPKEEAPAAKVKKEAPAKKKPAPKKKPATKAKSSKAKKAPAAKKKAPVKKAPARKKATPVATTVMRRQ</sequence>
<keyword evidence="3" id="KW-1185">Reference proteome</keyword>
<accession>A0A9W6ZMC2</accession>
<evidence type="ECO:0000313" key="3">
    <source>
        <dbReference type="Proteomes" id="UP001165085"/>
    </source>
</evidence>
<dbReference type="EMBL" id="BRXY01000017">
    <property type="protein sequence ID" value="GMH53139.1"/>
    <property type="molecule type" value="Genomic_DNA"/>
</dbReference>
<dbReference type="Gene3D" id="3.40.50.10190">
    <property type="entry name" value="BRCT domain"/>
    <property type="match status" value="1"/>
</dbReference>
<name>A0A9W6ZMC2_9STRA</name>
<reference evidence="3" key="1">
    <citation type="journal article" date="2023" name="Commun. Biol.">
        <title>Genome analysis of Parmales, the sister group of diatoms, reveals the evolutionary specialization of diatoms from phago-mixotrophs to photoautotrophs.</title>
        <authorList>
            <person name="Ban H."/>
            <person name="Sato S."/>
            <person name="Yoshikawa S."/>
            <person name="Yamada K."/>
            <person name="Nakamura Y."/>
            <person name="Ichinomiya M."/>
            <person name="Sato N."/>
            <person name="Blanc-Mathieu R."/>
            <person name="Endo H."/>
            <person name="Kuwata A."/>
            <person name="Ogata H."/>
        </authorList>
    </citation>
    <scope>NUCLEOTIDE SEQUENCE [LARGE SCALE GENOMIC DNA]</scope>
    <source>
        <strain evidence="3">NIES 3701</strain>
    </source>
</reference>
<dbReference type="AlphaFoldDB" id="A0A9W6ZMC2"/>
<dbReference type="InterPro" id="IPR036420">
    <property type="entry name" value="BRCT_dom_sf"/>
</dbReference>
<feature type="compositionally biased region" description="Basic residues" evidence="1">
    <location>
        <begin position="126"/>
        <end position="165"/>
    </location>
</feature>
<organism evidence="2 3">
    <name type="scientific">Triparma strigata</name>
    <dbReference type="NCBI Taxonomy" id="1606541"/>
    <lineage>
        <taxon>Eukaryota</taxon>
        <taxon>Sar</taxon>
        <taxon>Stramenopiles</taxon>
        <taxon>Ochrophyta</taxon>
        <taxon>Bolidophyceae</taxon>
        <taxon>Parmales</taxon>
        <taxon>Triparmaceae</taxon>
        <taxon>Triparma</taxon>
    </lineage>
</organism>
<feature type="region of interest" description="Disordered" evidence="1">
    <location>
        <begin position="66"/>
        <end position="176"/>
    </location>
</feature>
<dbReference type="Proteomes" id="UP001165085">
    <property type="component" value="Unassembled WGS sequence"/>
</dbReference>